<evidence type="ECO:0000256" key="5">
    <source>
        <dbReference type="ARBA" id="ARBA00022927"/>
    </source>
</evidence>
<feature type="compositionally biased region" description="Gly residues" evidence="10">
    <location>
        <begin position="14"/>
        <end position="23"/>
    </location>
</feature>
<dbReference type="Pfam" id="PF05064">
    <property type="entry name" value="Nsp1_C"/>
    <property type="match status" value="1"/>
</dbReference>
<evidence type="ECO:0000256" key="7">
    <source>
        <dbReference type="ARBA" id="ARBA00023132"/>
    </source>
</evidence>
<evidence type="ECO:0000313" key="13">
    <source>
        <dbReference type="Proteomes" id="UP000001542"/>
    </source>
</evidence>
<keyword evidence="5" id="KW-0653">Protein transport</keyword>
<dbReference type="GO" id="GO:0017056">
    <property type="term" value="F:structural constituent of nuclear pore"/>
    <property type="evidence" value="ECO:0007669"/>
    <property type="project" value="InterPro"/>
</dbReference>
<feature type="coiled-coil region" evidence="9">
    <location>
        <begin position="55"/>
        <end position="123"/>
    </location>
</feature>
<dbReference type="Proteomes" id="UP000001542">
    <property type="component" value="Unassembled WGS sequence"/>
</dbReference>
<organism evidence="12 13">
    <name type="scientific">Trichomonas vaginalis (strain ATCC PRA-98 / G3)</name>
    <dbReference type="NCBI Taxonomy" id="412133"/>
    <lineage>
        <taxon>Eukaryota</taxon>
        <taxon>Metamonada</taxon>
        <taxon>Parabasalia</taxon>
        <taxon>Trichomonadida</taxon>
        <taxon>Trichomonadidae</taxon>
        <taxon>Trichomonas</taxon>
    </lineage>
</organism>
<proteinExistence type="inferred from homology"/>
<evidence type="ECO:0000256" key="2">
    <source>
        <dbReference type="ARBA" id="ARBA00005911"/>
    </source>
</evidence>
<reference evidence="12" key="2">
    <citation type="journal article" date="2007" name="Science">
        <title>Draft genome sequence of the sexually transmitted pathogen Trichomonas vaginalis.</title>
        <authorList>
            <person name="Carlton J.M."/>
            <person name="Hirt R.P."/>
            <person name="Silva J.C."/>
            <person name="Delcher A.L."/>
            <person name="Schatz M."/>
            <person name="Zhao Q."/>
            <person name="Wortman J.R."/>
            <person name="Bidwell S.L."/>
            <person name="Alsmark U.C.M."/>
            <person name="Besteiro S."/>
            <person name="Sicheritz-Ponten T."/>
            <person name="Noel C.J."/>
            <person name="Dacks J.B."/>
            <person name="Foster P.G."/>
            <person name="Simillion C."/>
            <person name="Van de Peer Y."/>
            <person name="Miranda-Saavedra D."/>
            <person name="Barton G.J."/>
            <person name="Westrop G.D."/>
            <person name="Mueller S."/>
            <person name="Dessi D."/>
            <person name="Fiori P.L."/>
            <person name="Ren Q."/>
            <person name="Paulsen I."/>
            <person name="Zhang H."/>
            <person name="Bastida-Corcuera F.D."/>
            <person name="Simoes-Barbosa A."/>
            <person name="Brown M.T."/>
            <person name="Hayes R.D."/>
            <person name="Mukherjee M."/>
            <person name="Okumura C.Y."/>
            <person name="Schneider R."/>
            <person name="Smith A.J."/>
            <person name="Vanacova S."/>
            <person name="Villalvazo M."/>
            <person name="Haas B.J."/>
            <person name="Pertea M."/>
            <person name="Feldblyum T.V."/>
            <person name="Utterback T.R."/>
            <person name="Shu C.L."/>
            <person name="Osoegawa K."/>
            <person name="de Jong P.J."/>
            <person name="Hrdy I."/>
            <person name="Horvathova L."/>
            <person name="Zubacova Z."/>
            <person name="Dolezal P."/>
            <person name="Malik S.B."/>
            <person name="Logsdon J.M. Jr."/>
            <person name="Henze K."/>
            <person name="Gupta A."/>
            <person name="Wang C.C."/>
            <person name="Dunne R.L."/>
            <person name="Upcroft J.A."/>
            <person name="Upcroft P."/>
            <person name="White O."/>
            <person name="Salzberg S.L."/>
            <person name="Tang P."/>
            <person name="Chiu C.-H."/>
            <person name="Lee Y.-S."/>
            <person name="Embley T.M."/>
            <person name="Coombs G.H."/>
            <person name="Mottram J.C."/>
            <person name="Tachezy J."/>
            <person name="Fraser-Liggett C.M."/>
            <person name="Johnson P.J."/>
        </authorList>
    </citation>
    <scope>NUCLEOTIDE SEQUENCE [LARGE SCALE GENOMIC DNA]</scope>
    <source>
        <strain evidence="12">G3</strain>
    </source>
</reference>
<evidence type="ECO:0000256" key="4">
    <source>
        <dbReference type="ARBA" id="ARBA00022816"/>
    </source>
</evidence>
<dbReference type="KEGG" id="tva:4748769"/>
<keyword evidence="9" id="KW-0175">Coiled coil</keyword>
<dbReference type="VEuPathDB" id="TrichDB:TVAGG3_0393780"/>
<dbReference type="InterPro" id="IPR026010">
    <property type="entry name" value="NSP1/NUP62"/>
</dbReference>
<dbReference type="GO" id="GO:0051028">
    <property type="term" value="P:mRNA transport"/>
    <property type="evidence" value="ECO:0007669"/>
    <property type="project" value="UniProtKB-KW"/>
</dbReference>
<sequence>MTSLTLNTNKTTGTGIGGGLGKTTGTGLGGGLGGLGKKDAQPIEIPPELKGKTVKQVLEQFEKQLEEQVRQFQNQARQVARWDREIFECLSLMQHLESQINTVEGAQKELAQTTKSLLDEQTEFIKTLTDEKEKIQIPESADQRQRLYHLAFELSNNFISMENNLKSIVEQTDKSSTESTTEVGKIEQIANCHLDAMRWIEHQTSSLEEKLDALTKKLQTIQ</sequence>
<dbReference type="PANTHER" id="PTHR12084">
    <property type="entry name" value="NUCLEAR PORE GLYCOPROTEIN P62-RELATED"/>
    <property type="match status" value="1"/>
</dbReference>
<dbReference type="GO" id="GO:0015031">
    <property type="term" value="P:protein transport"/>
    <property type="evidence" value="ECO:0007669"/>
    <property type="project" value="UniProtKB-KW"/>
</dbReference>
<dbReference type="OMA" id="EQIANCH"/>
<feature type="region of interest" description="Disordered" evidence="10">
    <location>
        <begin position="1"/>
        <end position="23"/>
    </location>
</feature>
<reference evidence="12" key="1">
    <citation type="submission" date="2006-10" db="EMBL/GenBank/DDBJ databases">
        <authorList>
            <person name="Amadeo P."/>
            <person name="Zhao Q."/>
            <person name="Wortman J."/>
            <person name="Fraser-Liggett C."/>
            <person name="Carlton J."/>
        </authorList>
    </citation>
    <scope>NUCLEOTIDE SEQUENCE</scope>
    <source>
        <strain evidence="12">G3</strain>
    </source>
</reference>
<keyword evidence="13" id="KW-1185">Reference proteome</keyword>
<feature type="compositionally biased region" description="Low complexity" evidence="10">
    <location>
        <begin position="1"/>
        <end position="13"/>
    </location>
</feature>
<dbReference type="RefSeq" id="XP_001304006.1">
    <property type="nucleotide sequence ID" value="XM_001304005.1"/>
</dbReference>
<evidence type="ECO:0000256" key="9">
    <source>
        <dbReference type="SAM" id="Coils"/>
    </source>
</evidence>
<evidence type="ECO:0000256" key="6">
    <source>
        <dbReference type="ARBA" id="ARBA00023010"/>
    </source>
</evidence>
<keyword evidence="3" id="KW-0813">Transport</keyword>
<protein>
    <recommendedName>
        <fullName evidence="11">Nucleoporin NSP1-like C-terminal domain-containing protein</fullName>
    </recommendedName>
</protein>
<dbReference type="STRING" id="5722.A2FVJ9"/>
<keyword evidence="8" id="KW-0539">Nucleus</keyword>
<keyword evidence="4" id="KW-0509">mRNA transport</keyword>
<dbReference type="EMBL" id="DS114060">
    <property type="protein sequence ID" value="EAX91076.1"/>
    <property type="molecule type" value="Genomic_DNA"/>
</dbReference>
<name>A2FVJ9_TRIV3</name>
<dbReference type="GO" id="GO:0005643">
    <property type="term" value="C:nuclear pore"/>
    <property type="evidence" value="ECO:0007669"/>
    <property type="project" value="UniProtKB-SubCell"/>
</dbReference>
<evidence type="ECO:0000256" key="8">
    <source>
        <dbReference type="ARBA" id="ARBA00023242"/>
    </source>
</evidence>
<dbReference type="InParanoid" id="A2FVJ9"/>
<evidence type="ECO:0000256" key="3">
    <source>
        <dbReference type="ARBA" id="ARBA00022448"/>
    </source>
</evidence>
<evidence type="ECO:0000256" key="10">
    <source>
        <dbReference type="SAM" id="MobiDB-lite"/>
    </source>
</evidence>
<dbReference type="OrthoDB" id="344345at2759"/>
<dbReference type="eggNOG" id="KOG2196">
    <property type="taxonomic scope" value="Eukaryota"/>
</dbReference>
<evidence type="ECO:0000256" key="1">
    <source>
        <dbReference type="ARBA" id="ARBA00004567"/>
    </source>
</evidence>
<dbReference type="VEuPathDB" id="TrichDB:TVAG_229460"/>
<evidence type="ECO:0000313" key="12">
    <source>
        <dbReference type="EMBL" id="EAX91076.1"/>
    </source>
</evidence>
<keyword evidence="6" id="KW-0811">Translocation</keyword>
<dbReference type="SMR" id="A2FVJ9"/>
<comment type="subcellular location">
    <subcellularLocation>
        <location evidence="1">Nucleus</location>
        <location evidence="1">Nuclear pore complex</location>
    </subcellularLocation>
</comment>
<keyword evidence="7" id="KW-0906">Nuclear pore complex</keyword>
<accession>A2FVJ9</accession>
<feature type="domain" description="Nucleoporin NSP1-like C-terminal" evidence="11">
    <location>
        <begin position="40"/>
        <end position="136"/>
    </location>
</feature>
<gene>
    <name evidence="12" type="ORF">TVAG_229460</name>
</gene>
<dbReference type="InterPro" id="IPR007758">
    <property type="entry name" value="Nucleoporin_NSP1_C"/>
</dbReference>
<dbReference type="AlphaFoldDB" id="A2FVJ9"/>
<dbReference type="PANTHER" id="PTHR12084:SF0">
    <property type="entry name" value="NUCLEAR PORE GLYCOPROTEIN P62"/>
    <property type="match status" value="1"/>
</dbReference>
<evidence type="ECO:0000259" key="11">
    <source>
        <dbReference type="Pfam" id="PF05064"/>
    </source>
</evidence>
<comment type="similarity">
    <text evidence="2">Belongs to the nucleoporin NSP1/NUP62 family.</text>
</comment>